<evidence type="ECO:0008006" key="3">
    <source>
        <dbReference type="Google" id="ProtNLM"/>
    </source>
</evidence>
<keyword evidence="2" id="KW-1185">Reference proteome</keyword>
<proteinExistence type="predicted"/>
<dbReference type="OrthoDB" id="6465020at2"/>
<sequence length="82" mass="9656">MNQAIQFPDREEWNETRRAVCFPAMVNGFQLTCAIKGELLCQRFGKGEPLDLFRANRWDLEDQAQELIEAHKEDDEGWIWLS</sequence>
<dbReference type="KEGG" id="palh:B1H58_05475"/>
<name>A0A1W6B337_9GAMM</name>
<dbReference type="AlphaFoldDB" id="A0A1W6B337"/>
<dbReference type="STRING" id="1891675.B1H58_05475"/>
<dbReference type="Gene3D" id="3.30.160.140">
    <property type="entry name" value="Shew3726-like"/>
    <property type="match status" value="1"/>
</dbReference>
<dbReference type="InterPro" id="IPR009962">
    <property type="entry name" value="DUF1488"/>
</dbReference>
<dbReference type="EMBL" id="CP019706">
    <property type="protein sequence ID" value="ARJ41511.1"/>
    <property type="molecule type" value="Genomic_DNA"/>
</dbReference>
<evidence type="ECO:0000313" key="1">
    <source>
        <dbReference type="EMBL" id="ARJ41511.1"/>
    </source>
</evidence>
<dbReference type="Proteomes" id="UP000192900">
    <property type="component" value="Chromosome"/>
</dbReference>
<evidence type="ECO:0000313" key="2">
    <source>
        <dbReference type="Proteomes" id="UP000192900"/>
    </source>
</evidence>
<dbReference type="InterPro" id="IPR036692">
    <property type="entry name" value="Shew3726-like_sf"/>
</dbReference>
<dbReference type="RefSeq" id="WP_085068426.1">
    <property type="nucleotide sequence ID" value="NZ_CP019706.1"/>
</dbReference>
<organism evidence="1 2">
    <name type="scientific">Pantoea alhagi</name>
    <dbReference type="NCBI Taxonomy" id="1891675"/>
    <lineage>
        <taxon>Bacteria</taxon>
        <taxon>Pseudomonadati</taxon>
        <taxon>Pseudomonadota</taxon>
        <taxon>Gammaproteobacteria</taxon>
        <taxon>Enterobacterales</taxon>
        <taxon>Erwiniaceae</taxon>
        <taxon>Pantoea</taxon>
    </lineage>
</organism>
<gene>
    <name evidence="1" type="ORF">B1H58_05475</name>
</gene>
<dbReference type="Pfam" id="PF07369">
    <property type="entry name" value="DUF1488"/>
    <property type="match status" value="1"/>
</dbReference>
<reference evidence="1 2" key="1">
    <citation type="submission" date="2017-02" db="EMBL/GenBank/DDBJ databases">
        <title>Complete genome sequence of the drought resistance-promoting endophyte Pantoea alhagi LTYR-11Z.</title>
        <authorList>
            <person name="Zhang L."/>
        </authorList>
    </citation>
    <scope>NUCLEOTIDE SEQUENCE [LARGE SCALE GENOMIC DNA]</scope>
    <source>
        <strain evidence="1 2">LTYR-11Z</strain>
    </source>
</reference>
<accession>A0A1W6B337</accession>
<dbReference type="SUPFAM" id="SSF160272">
    <property type="entry name" value="Shew3726-like"/>
    <property type="match status" value="1"/>
</dbReference>
<protein>
    <recommendedName>
        <fullName evidence="3">DUF1488 domain-containing protein</fullName>
    </recommendedName>
</protein>